<dbReference type="Gene3D" id="1.20.1280.50">
    <property type="match status" value="1"/>
</dbReference>
<feature type="compositionally biased region" description="Basic and acidic residues" evidence="1">
    <location>
        <begin position="1160"/>
        <end position="1178"/>
    </location>
</feature>
<organism evidence="3 4">
    <name type="scientific">Linnemannia gamsii</name>
    <dbReference type="NCBI Taxonomy" id="64522"/>
    <lineage>
        <taxon>Eukaryota</taxon>
        <taxon>Fungi</taxon>
        <taxon>Fungi incertae sedis</taxon>
        <taxon>Mucoromycota</taxon>
        <taxon>Mortierellomycotina</taxon>
        <taxon>Mortierellomycetes</taxon>
        <taxon>Mortierellales</taxon>
        <taxon>Mortierellaceae</taxon>
        <taxon>Linnemannia</taxon>
    </lineage>
</organism>
<dbReference type="InterPro" id="IPR032675">
    <property type="entry name" value="LRR_dom_sf"/>
</dbReference>
<dbReference type="Gene3D" id="3.80.10.10">
    <property type="entry name" value="Ribonuclease Inhibitor"/>
    <property type="match status" value="1"/>
</dbReference>
<dbReference type="Pfam" id="PF21854">
    <property type="entry name" value="Treslin_N"/>
    <property type="match status" value="1"/>
</dbReference>
<evidence type="ECO:0000256" key="1">
    <source>
        <dbReference type="SAM" id="MobiDB-lite"/>
    </source>
</evidence>
<feature type="region of interest" description="Disordered" evidence="1">
    <location>
        <begin position="1201"/>
        <end position="1223"/>
    </location>
</feature>
<feature type="region of interest" description="Disordered" evidence="1">
    <location>
        <begin position="929"/>
        <end position="1002"/>
    </location>
</feature>
<reference evidence="3 4" key="1">
    <citation type="journal article" date="2020" name="Fungal Divers.">
        <title>Resolving the Mortierellaceae phylogeny through synthesis of multi-gene phylogenetics and phylogenomics.</title>
        <authorList>
            <person name="Vandepol N."/>
            <person name="Liber J."/>
            <person name="Desiro A."/>
            <person name="Na H."/>
            <person name="Kennedy M."/>
            <person name="Barry K."/>
            <person name="Grigoriev I.V."/>
            <person name="Miller A.N."/>
            <person name="O'Donnell K."/>
            <person name="Stajich J.E."/>
            <person name="Bonito G."/>
        </authorList>
    </citation>
    <scope>NUCLEOTIDE SEQUENCE [LARGE SCALE GENOMIC DNA]</scope>
    <source>
        <strain evidence="3 4">AD045</strain>
    </source>
</reference>
<accession>A0ABQ7K070</accession>
<evidence type="ECO:0000313" key="3">
    <source>
        <dbReference type="EMBL" id="KAG0288341.1"/>
    </source>
</evidence>
<dbReference type="InterPro" id="IPR053919">
    <property type="entry name" value="Treslin_N"/>
</dbReference>
<dbReference type="Proteomes" id="UP001194696">
    <property type="component" value="Unassembled WGS sequence"/>
</dbReference>
<evidence type="ECO:0000259" key="2">
    <source>
        <dbReference type="Pfam" id="PF21854"/>
    </source>
</evidence>
<feature type="region of interest" description="Disordered" evidence="1">
    <location>
        <begin position="1116"/>
        <end position="1146"/>
    </location>
</feature>
<proteinExistence type="predicted"/>
<gene>
    <name evidence="3" type="ORF">BGZ96_007869</name>
</gene>
<name>A0ABQ7K070_9FUNG</name>
<feature type="region of interest" description="Disordered" evidence="1">
    <location>
        <begin position="840"/>
        <end position="914"/>
    </location>
</feature>
<keyword evidence="4" id="KW-1185">Reference proteome</keyword>
<feature type="region of interest" description="Disordered" evidence="1">
    <location>
        <begin position="1040"/>
        <end position="1065"/>
    </location>
</feature>
<feature type="compositionally biased region" description="Basic and acidic residues" evidence="1">
    <location>
        <begin position="1125"/>
        <end position="1135"/>
    </location>
</feature>
<dbReference type="InterPro" id="IPR036047">
    <property type="entry name" value="F-box-like_dom_sf"/>
</dbReference>
<feature type="domain" description="Treslin N-terminal" evidence="2">
    <location>
        <begin position="54"/>
        <end position="227"/>
    </location>
</feature>
<dbReference type="InterPro" id="IPR026153">
    <property type="entry name" value="Treslin"/>
</dbReference>
<dbReference type="PANTHER" id="PTHR21556:SF2">
    <property type="entry name" value="TRESLIN"/>
    <property type="match status" value="1"/>
</dbReference>
<dbReference type="SUPFAM" id="SSF81383">
    <property type="entry name" value="F-box domain"/>
    <property type="match status" value="1"/>
</dbReference>
<dbReference type="SUPFAM" id="SSF52047">
    <property type="entry name" value="RNI-like"/>
    <property type="match status" value="1"/>
</dbReference>
<feature type="compositionally biased region" description="Polar residues" evidence="1">
    <location>
        <begin position="1136"/>
        <end position="1145"/>
    </location>
</feature>
<feature type="region of interest" description="Disordered" evidence="1">
    <location>
        <begin position="1159"/>
        <end position="1178"/>
    </location>
</feature>
<dbReference type="Gene3D" id="1.20.58.2130">
    <property type="match status" value="1"/>
</dbReference>
<dbReference type="PANTHER" id="PTHR21556">
    <property type="entry name" value="TRESLIN"/>
    <property type="match status" value="1"/>
</dbReference>
<feature type="compositionally biased region" description="Low complexity" evidence="1">
    <location>
        <begin position="937"/>
        <end position="950"/>
    </location>
</feature>
<evidence type="ECO:0000313" key="4">
    <source>
        <dbReference type="Proteomes" id="UP001194696"/>
    </source>
</evidence>
<feature type="compositionally biased region" description="Acidic residues" evidence="1">
    <location>
        <begin position="1049"/>
        <end position="1059"/>
    </location>
</feature>
<protein>
    <recommendedName>
        <fullName evidence="2">Treslin N-terminal domain-containing protein</fullName>
    </recommendedName>
</protein>
<comment type="caution">
    <text evidence="3">The sequence shown here is derived from an EMBL/GenBank/DDBJ whole genome shotgun (WGS) entry which is preliminary data.</text>
</comment>
<feature type="compositionally biased region" description="Polar residues" evidence="1">
    <location>
        <begin position="951"/>
        <end position="983"/>
    </location>
</feature>
<sequence>MLPLPPGVLSSSSSALVGSSGKTPLNLVFIIDTHLPHADNSSSSSPALARRAATLLKRSLVRTLLYFQCNMDPKFQWTFTFFNSRGTQEIGLVTKRMPRSLDMQTIDDCVQEYTKIVVNEATSSQLSGATASRIGGHSSPCYNLRRQLVHSLADFGLDIASYQSPMKPSATLARSQSLQKHFPPVNIRNYIYVLSPLPQSWSETTFFLDGKKPNDTNLLGPRKADILDVLKGIKDTFFEMQLWDRFLDQRTSLSWIDTNTKHADTDSAKAQTRVSATLLIRSTLELIMRAFGGHIIPQTVLSDSTGSKDIYSFATIFQTYRSLHISPGLGVTMSKESWQAIPSMPSVPSSGARPVKVMWSGELLCTDTLQFICSVDISTPLTFSDLDNSFADQIVSMHIAKRIPTTSLSSYLHSVRISHTMLCFPRDNMDALCERALYLFRSLSSKNDALLIQITLLSGTAEDEPKGKNSDGQRETHHMQALLYSGTHGSGTLHLLENFSDLENAPLSKNVNRTSARPFSMVMMEKSLGSIGAFVDQQRSRHLSSMPYRLEDMPVNVAESFTVPQETTIVVTESKYTPSKPQPGDTVSMDEHLAIGLEPVDSIDDLCLGIRKAYIKHLYNNDYTVVDYVKRLNAASKEVTVLAAKLSVPLKEAQQKLVAFMIEFLRIWPSKLGSKYKQIDKELNIGRSAETKAQDRYIVLQDERLELDAWKGRVNTSVKDNDVRMFVRKLKAKDTQIQIVQNLHILLLINKYGLEENRPFKKDPGALKTTNHFMDELCISAVIEDRPAPGFLSPQTPRSKDLDPAKKFFIRAVARYYGPALPKVVEKLSVKCGVETSLLKSPRPSRGSKRAGLHRSVSMGVLQKPNRLDLTAATQTVTDGPLSSSSATTPRDEVVAPKHGFPMSRQSTSDNPARSALDSIFRNRQVAMTRGAVKGRSAISSSTGSSSASTLNANVQSSQGRSTGHSSQPQARPPSQRSKSMNSILDEKEDENGPPKLAKLKLKKFYHDKESEEVLKMFRRKGPLSKADALDSGVNSSTTLVQTTKDINDDQDDNDDVGEESQYLSRKGTTSWGVFGSMAQSGEESTAWGLQCPKNQREASPSRTTAGLLNVPTEAFVPSTPVGHQGHDYNREDPQRTPSTPTGRTQLHRYHTLQFIGDGSRPEMERIPSTPTRRDQIHQGRSFAAQLRGAGGDVLHDMDVLGSPGKRRRGGMDSDDANDEGRQISPLDLPELLELIFSFVDTKSLVTSVPLVCRQWFLINQNRSNRVFEWINSVYDPNVNKSLLRVQKADTLCCRLTEPWLKPTATTMDEKFWKTIQQNHAFRYLVPKTSFRPGRHCQTAVLATRRGTSSTTLNTKSPGLRQLILEGFITMAVLTDRFMPYFPSLRILKIYTTHNSMNEFHMKFIMQSFPNLETLHFQHTGTMNALQLTGAWTEKSPGEMTLTRHRLRSLVIINAWITQASLEEFLVISPYLKELKLVLLQYPYKVGPYYNPTRLLQHIRSLSLDLWSFHYSDRSSLSDPALERQLNLELCPQATTRTFRGTQFTPEIFKVLDRLPNVLTTLELMGECIYLHDYLCESPFLVHLKAPLTDMPIQHLDINISGSTRLTLARVTPPRIWACQGLRTLQLLFRGGANCIRDANRNSLVVFGYISRVCPLLQVLEIHGPEVGMDDWINPSMHRIELGLSSGLVLLARLRHLRRLQIGTGDPHKPVHLGLKSVDIDWMMASGYSEERRQERQVVMDSWDTKIQDDLKEHETGVAVIPQVSIDNSQLGISGAEPELTHQLRHLGHRLDVMLMLEEMYSAKTGFVVWPEVEEVSFYYPRYRGLALTQEVERLLSPPPPSIESKSSTTYPPPTRHLLSPASFLPALKRRFQRLARGVLYS</sequence>
<feature type="compositionally biased region" description="Polar residues" evidence="1">
    <location>
        <begin position="872"/>
        <end position="889"/>
    </location>
</feature>
<dbReference type="EMBL" id="JAAAIM010000417">
    <property type="protein sequence ID" value="KAG0288341.1"/>
    <property type="molecule type" value="Genomic_DNA"/>
</dbReference>